<dbReference type="Proteomes" id="UP001295794">
    <property type="component" value="Unassembled WGS sequence"/>
</dbReference>
<accession>A0AAD2HNK9</accession>
<sequence length="68" mass="7895">LLSARESHQGTASPVIGPKMSHQVISESSWRRLWRFRAHSLVWTPALFRDVVHRLFGSIRLIQCMQLL</sequence>
<protein>
    <submittedName>
        <fullName evidence="1">Uncharacterized protein</fullName>
    </submittedName>
</protein>
<organism evidence="1 2">
    <name type="scientific">Mycena citricolor</name>
    <dbReference type="NCBI Taxonomy" id="2018698"/>
    <lineage>
        <taxon>Eukaryota</taxon>
        <taxon>Fungi</taxon>
        <taxon>Dikarya</taxon>
        <taxon>Basidiomycota</taxon>
        <taxon>Agaricomycotina</taxon>
        <taxon>Agaricomycetes</taxon>
        <taxon>Agaricomycetidae</taxon>
        <taxon>Agaricales</taxon>
        <taxon>Marasmiineae</taxon>
        <taxon>Mycenaceae</taxon>
        <taxon>Mycena</taxon>
    </lineage>
</organism>
<reference evidence="1" key="1">
    <citation type="submission" date="2023-11" db="EMBL/GenBank/DDBJ databases">
        <authorList>
            <person name="De Vega J J."/>
            <person name="De Vega J J."/>
        </authorList>
    </citation>
    <scope>NUCLEOTIDE SEQUENCE</scope>
</reference>
<dbReference type="EMBL" id="CAVNYO010000436">
    <property type="protein sequence ID" value="CAK5279261.1"/>
    <property type="molecule type" value="Genomic_DNA"/>
</dbReference>
<dbReference type="AlphaFoldDB" id="A0AAD2HNK9"/>
<gene>
    <name evidence="1" type="ORF">MYCIT1_LOCUS29173</name>
</gene>
<feature type="non-terminal residue" evidence="1">
    <location>
        <position position="1"/>
    </location>
</feature>
<proteinExistence type="predicted"/>
<name>A0AAD2HNK9_9AGAR</name>
<evidence type="ECO:0000313" key="2">
    <source>
        <dbReference type="Proteomes" id="UP001295794"/>
    </source>
</evidence>
<evidence type="ECO:0000313" key="1">
    <source>
        <dbReference type="EMBL" id="CAK5279261.1"/>
    </source>
</evidence>
<keyword evidence="2" id="KW-1185">Reference proteome</keyword>
<comment type="caution">
    <text evidence="1">The sequence shown here is derived from an EMBL/GenBank/DDBJ whole genome shotgun (WGS) entry which is preliminary data.</text>
</comment>